<dbReference type="EMBL" id="JAAXOW010000001">
    <property type="protein sequence ID" value="NKX92546.1"/>
    <property type="molecule type" value="Genomic_DNA"/>
</dbReference>
<name>A0A9X5F9X0_9MICO</name>
<feature type="domain" description="Bacterial Ig-like" evidence="3">
    <location>
        <begin position="228"/>
        <end position="312"/>
    </location>
</feature>
<dbReference type="AlphaFoldDB" id="A0A9X5F9X0"/>
<feature type="domain" description="Htaa" evidence="2">
    <location>
        <begin position="39"/>
        <end position="212"/>
    </location>
</feature>
<feature type="chain" id="PRO_5040750614" description="Bacterial Ig-like domain-containing protein" evidence="1">
    <location>
        <begin position="27"/>
        <end position="313"/>
    </location>
</feature>
<accession>A0A9X5F9X0</accession>
<dbReference type="GO" id="GO:0005975">
    <property type="term" value="P:carbohydrate metabolic process"/>
    <property type="evidence" value="ECO:0007669"/>
    <property type="project" value="UniProtKB-ARBA"/>
</dbReference>
<dbReference type="InterPro" id="IPR013783">
    <property type="entry name" value="Ig-like_fold"/>
</dbReference>
<comment type="caution">
    <text evidence="4">The sequence shown here is derived from an EMBL/GenBank/DDBJ whole genome shotgun (WGS) entry which is preliminary data.</text>
</comment>
<evidence type="ECO:0000313" key="4">
    <source>
        <dbReference type="EMBL" id="NKX92546.1"/>
    </source>
</evidence>
<evidence type="ECO:0000259" key="3">
    <source>
        <dbReference type="Pfam" id="PF16640"/>
    </source>
</evidence>
<dbReference type="InterPro" id="IPR032109">
    <property type="entry name" value="Big_3_5"/>
</dbReference>
<proteinExistence type="predicted"/>
<dbReference type="Proteomes" id="UP000774283">
    <property type="component" value="Unassembled WGS sequence"/>
</dbReference>
<dbReference type="Gene3D" id="2.60.40.10">
    <property type="entry name" value="Immunoglobulins"/>
    <property type="match status" value="1"/>
</dbReference>
<keyword evidence="1" id="KW-0732">Signal</keyword>
<sequence length="313" mass="32227">MTTTRARRAVGALVTAALTLAGAAVAAPTAVAASSSSDAALRWGFRESFRSYVGSPANRLTAGTRIVPNKPATFDPAAAGTDERRPYVFPVASATEGATTTIRTSGSVTYRFPAHDFVITLGDIKVVTTSKATSVVADLTVVVPQGATHFTPGTFVSNDVTIGTAPASGTKVTRSGEKVTVAATGLTLTPKGADALRSFLPAGSSLDNLTVSRAVTKAPAKVKTTIKRKKISTRAKAKVTVKVTASRTTPSGKVTVTATKGKKKVVRTARLAKGKATVTLPRLAKGTWIVKARYAGSSTVKSAASGRTKLVVR</sequence>
<gene>
    <name evidence="4" type="ORF">HF995_04530</name>
</gene>
<organism evidence="4 5">
    <name type="scientific">Sanguibacter hominis ATCC BAA-789</name>
    <dbReference type="NCBI Taxonomy" id="1312740"/>
    <lineage>
        <taxon>Bacteria</taxon>
        <taxon>Bacillati</taxon>
        <taxon>Actinomycetota</taxon>
        <taxon>Actinomycetes</taxon>
        <taxon>Micrococcales</taxon>
        <taxon>Sanguibacteraceae</taxon>
        <taxon>Sanguibacter</taxon>
    </lineage>
</organism>
<dbReference type="Pfam" id="PF04213">
    <property type="entry name" value="HtaA"/>
    <property type="match status" value="1"/>
</dbReference>
<evidence type="ECO:0000313" key="5">
    <source>
        <dbReference type="Proteomes" id="UP000774283"/>
    </source>
</evidence>
<dbReference type="RefSeq" id="WP_168446570.1">
    <property type="nucleotide sequence ID" value="NZ_JAAXOW010000001.1"/>
</dbReference>
<protein>
    <recommendedName>
        <fullName evidence="6">Bacterial Ig-like domain-containing protein</fullName>
    </recommendedName>
</protein>
<reference evidence="4 5" key="1">
    <citation type="submission" date="2020-04" db="EMBL/GenBank/DDBJ databases">
        <title>MicrobeNet Type strains.</title>
        <authorList>
            <person name="Nicholson A.C."/>
        </authorList>
    </citation>
    <scope>NUCLEOTIDE SEQUENCE [LARGE SCALE GENOMIC DNA]</scope>
    <source>
        <strain evidence="4 5">ATCC BAA-789</strain>
    </source>
</reference>
<dbReference type="InterPro" id="IPR007331">
    <property type="entry name" value="Htaa"/>
</dbReference>
<evidence type="ECO:0000259" key="2">
    <source>
        <dbReference type="Pfam" id="PF04213"/>
    </source>
</evidence>
<keyword evidence="5" id="KW-1185">Reference proteome</keyword>
<evidence type="ECO:0008006" key="6">
    <source>
        <dbReference type="Google" id="ProtNLM"/>
    </source>
</evidence>
<evidence type="ECO:0000256" key="1">
    <source>
        <dbReference type="SAM" id="SignalP"/>
    </source>
</evidence>
<dbReference type="Pfam" id="PF16640">
    <property type="entry name" value="Big_3_5"/>
    <property type="match status" value="1"/>
</dbReference>
<feature type="signal peptide" evidence="1">
    <location>
        <begin position="1"/>
        <end position="26"/>
    </location>
</feature>